<name>A0A558BXF4_9BACT</name>
<dbReference type="EMBL" id="VMRJ01000002">
    <property type="protein sequence ID" value="TVT41198.1"/>
    <property type="molecule type" value="Genomic_DNA"/>
</dbReference>
<dbReference type="Pfam" id="PF00106">
    <property type="entry name" value="adh_short"/>
    <property type="match status" value="1"/>
</dbReference>
<proteinExistence type="inferred from homology"/>
<reference evidence="4 5" key="1">
    <citation type="submission" date="2019-07" db="EMBL/GenBank/DDBJ databases">
        <title>Hymenobacter sp. straun FUR1 Genome sequencing and assembly.</title>
        <authorList>
            <person name="Chhetri G."/>
        </authorList>
    </citation>
    <scope>NUCLEOTIDE SEQUENCE [LARGE SCALE GENOMIC DNA]</scope>
    <source>
        <strain evidence="4 5">Fur1</strain>
    </source>
</reference>
<dbReference type="Proteomes" id="UP000317624">
    <property type="component" value="Unassembled WGS sequence"/>
</dbReference>
<dbReference type="SUPFAM" id="SSF51735">
    <property type="entry name" value="NAD(P)-binding Rossmann-fold domains"/>
    <property type="match status" value="1"/>
</dbReference>
<dbReference type="RefSeq" id="WP_144845845.1">
    <property type="nucleotide sequence ID" value="NZ_VMRJ01000002.1"/>
</dbReference>
<evidence type="ECO:0000313" key="5">
    <source>
        <dbReference type="Proteomes" id="UP000317624"/>
    </source>
</evidence>
<dbReference type="PANTHER" id="PTHR43976:SF16">
    <property type="entry name" value="SHORT-CHAIN DEHYDROGENASE_REDUCTASE FAMILY PROTEIN"/>
    <property type="match status" value="1"/>
</dbReference>
<comment type="similarity">
    <text evidence="1 3">Belongs to the short-chain dehydrogenases/reductases (SDR) family.</text>
</comment>
<comment type="caution">
    <text evidence="4">The sequence shown here is derived from an EMBL/GenBank/DDBJ whole genome shotgun (WGS) entry which is preliminary data.</text>
</comment>
<dbReference type="OrthoDB" id="9792003at2"/>
<protein>
    <submittedName>
        <fullName evidence="4">SDR family oxidoreductase</fullName>
    </submittedName>
</protein>
<evidence type="ECO:0000256" key="1">
    <source>
        <dbReference type="ARBA" id="ARBA00006484"/>
    </source>
</evidence>
<gene>
    <name evidence="4" type="ORF">FNT36_06975</name>
</gene>
<dbReference type="InterPro" id="IPR036291">
    <property type="entry name" value="NAD(P)-bd_dom_sf"/>
</dbReference>
<dbReference type="InterPro" id="IPR051911">
    <property type="entry name" value="SDR_oxidoreductase"/>
</dbReference>
<dbReference type="Gene3D" id="3.40.50.720">
    <property type="entry name" value="NAD(P)-binding Rossmann-like Domain"/>
    <property type="match status" value="1"/>
</dbReference>
<dbReference type="CDD" id="cd05374">
    <property type="entry name" value="17beta-HSD-like_SDR_c"/>
    <property type="match status" value="1"/>
</dbReference>
<dbReference type="PANTHER" id="PTHR43976">
    <property type="entry name" value="SHORT CHAIN DEHYDROGENASE"/>
    <property type="match status" value="1"/>
</dbReference>
<evidence type="ECO:0000313" key="4">
    <source>
        <dbReference type="EMBL" id="TVT41198.1"/>
    </source>
</evidence>
<sequence length="275" mass="29260">MKTWFITGTSTGFGRLLTEKLLQRGDRVAATVRQPSALDALQAEYGDRLWVAVLDLTDTAAIRQVVDAAFADLGRIDVVVSNAAYGLFGAAEEVTDEQIRHQIDTNLIGSMQLIRAALPHLRAQGGGRLMQVSSAGGQTTYPNFSLYHATKWGIEGFVETVAKEVAPFNIEITIVEPGATPTGFGTGLVSAPAMPEYDQTPAGDVRRGLFNGDFPIPNDADKIAQAMLDSASQHPAPLRLALGPDTYADVRAALVARLAALDAQQDLALSVKADA</sequence>
<dbReference type="NCBIfam" id="NF005065">
    <property type="entry name" value="PRK06482.1"/>
    <property type="match status" value="1"/>
</dbReference>
<dbReference type="GO" id="GO:0016491">
    <property type="term" value="F:oxidoreductase activity"/>
    <property type="evidence" value="ECO:0007669"/>
    <property type="project" value="UniProtKB-KW"/>
</dbReference>
<evidence type="ECO:0000256" key="2">
    <source>
        <dbReference type="ARBA" id="ARBA00023002"/>
    </source>
</evidence>
<dbReference type="PRINTS" id="PR00081">
    <property type="entry name" value="GDHRDH"/>
</dbReference>
<evidence type="ECO:0000256" key="3">
    <source>
        <dbReference type="RuleBase" id="RU000363"/>
    </source>
</evidence>
<dbReference type="PRINTS" id="PR00080">
    <property type="entry name" value="SDRFAMILY"/>
</dbReference>
<dbReference type="InterPro" id="IPR002347">
    <property type="entry name" value="SDR_fam"/>
</dbReference>
<dbReference type="AlphaFoldDB" id="A0A558BXF4"/>
<accession>A0A558BXF4</accession>
<keyword evidence="2" id="KW-0560">Oxidoreductase</keyword>
<keyword evidence="5" id="KW-1185">Reference proteome</keyword>
<organism evidence="4 5">
    <name type="scientific">Hymenobacter setariae</name>
    <dbReference type="NCBI Taxonomy" id="2594794"/>
    <lineage>
        <taxon>Bacteria</taxon>
        <taxon>Pseudomonadati</taxon>
        <taxon>Bacteroidota</taxon>
        <taxon>Cytophagia</taxon>
        <taxon>Cytophagales</taxon>
        <taxon>Hymenobacteraceae</taxon>
        <taxon>Hymenobacter</taxon>
    </lineage>
</organism>